<reference evidence="1" key="2">
    <citation type="journal article" date="2015" name="Fish Shellfish Immunol.">
        <title>Early steps in the European eel (Anguilla anguilla)-Vibrio vulnificus interaction in the gills: Role of the RtxA13 toxin.</title>
        <authorList>
            <person name="Callol A."/>
            <person name="Pajuelo D."/>
            <person name="Ebbesson L."/>
            <person name="Teles M."/>
            <person name="MacKenzie S."/>
            <person name="Amaro C."/>
        </authorList>
    </citation>
    <scope>NUCLEOTIDE SEQUENCE</scope>
</reference>
<dbReference type="AlphaFoldDB" id="A0A0E9W846"/>
<evidence type="ECO:0000313" key="1">
    <source>
        <dbReference type="EMBL" id="JAH86537.1"/>
    </source>
</evidence>
<organism evidence="1">
    <name type="scientific">Anguilla anguilla</name>
    <name type="common">European freshwater eel</name>
    <name type="synonym">Muraena anguilla</name>
    <dbReference type="NCBI Taxonomy" id="7936"/>
    <lineage>
        <taxon>Eukaryota</taxon>
        <taxon>Metazoa</taxon>
        <taxon>Chordata</taxon>
        <taxon>Craniata</taxon>
        <taxon>Vertebrata</taxon>
        <taxon>Euteleostomi</taxon>
        <taxon>Actinopterygii</taxon>
        <taxon>Neopterygii</taxon>
        <taxon>Teleostei</taxon>
        <taxon>Anguilliformes</taxon>
        <taxon>Anguillidae</taxon>
        <taxon>Anguilla</taxon>
    </lineage>
</organism>
<dbReference type="EMBL" id="GBXM01022040">
    <property type="protein sequence ID" value="JAH86537.1"/>
    <property type="molecule type" value="Transcribed_RNA"/>
</dbReference>
<accession>A0A0E9W846</accession>
<protein>
    <submittedName>
        <fullName evidence="1">Uncharacterized protein</fullName>
    </submittedName>
</protein>
<proteinExistence type="predicted"/>
<name>A0A0E9W846_ANGAN</name>
<sequence length="51" mass="6116">MHKSHRQICRCALSEKIHHQIDNSQFGHSLEQSTHKFIWNVMMNITQINWA</sequence>
<reference evidence="1" key="1">
    <citation type="submission" date="2014-11" db="EMBL/GenBank/DDBJ databases">
        <authorList>
            <person name="Amaro Gonzalez C."/>
        </authorList>
    </citation>
    <scope>NUCLEOTIDE SEQUENCE</scope>
</reference>